<dbReference type="RefSeq" id="WP_268045290.1">
    <property type="nucleotide sequence ID" value="NZ_CP104064.1"/>
</dbReference>
<evidence type="ECO:0000256" key="1">
    <source>
        <dbReference type="ARBA" id="ARBA00002190"/>
    </source>
</evidence>
<keyword evidence="5 6" id="KW-0233">DNA recombination</keyword>
<evidence type="ECO:0000313" key="8">
    <source>
        <dbReference type="Proteomes" id="UP001164803"/>
    </source>
</evidence>
<protein>
    <recommendedName>
        <fullName evidence="6">Mutator family transposase</fullName>
    </recommendedName>
</protein>
<dbReference type="InterPro" id="IPR001207">
    <property type="entry name" value="Transposase_mutator"/>
</dbReference>
<evidence type="ECO:0000256" key="4">
    <source>
        <dbReference type="ARBA" id="ARBA00023125"/>
    </source>
</evidence>
<dbReference type="PANTHER" id="PTHR33217:SF5">
    <property type="entry name" value="MUTATOR FAMILY TRANSPOSASE"/>
    <property type="match status" value="1"/>
</dbReference>
<evidence type="ECO:0000313" key="7">
    <source>
        <dbReference type="EMBL" id="WAH37766.1"/>
    </source>
</evidence>
<evidence type="ECO:0000256" key="3">
    <source>
        <dbReference type="ARBA" id="ARBA00022578"/>
    </source>
</evidence>
<dbReference type="PANTHER" id="PTHR33217">
    <property type="entry name" value="TRANSPOSASE FOR INSERTION SEQUENCE ELEMENT IS1081"/>
    <property type="match status" value="1"/>
</dbReference>
<evidence type="ECO:0000256" key="5">
    <source>
        <dbReference type="ARBA" id="ARBA00023172"/>
    </source>
</evidence>
<name>A0ABY6Z6F4_9BACL</name>
<keyword evidence="4 6" id="KW-0238">DNA-binding</keyword>
<accession>A0ABY6Z6F4</accession>
<proteinExistence type="inferred from homology"/>
<keyword evidence="3 6" id="KW-0815">Transposition</keyword>
<evidence type="ECO:0000256" key="2">
    <source>
        <dbReference type="ARBA" id="ARBA00010961"/>
    </source>
</evidence>
<comment type="function">
    <text evidence="1 6">Required for the transposition of the insertion element.</text>
</comment>
<dbReference type="EMBL" id="CP104064">
    <property type="protein sequence ID" value="WAH37766.1"/>
    <property type="molecule type" value="Genomic_DNA"/>
</dbReference>
<comment type="similarity">
    <text evidence="2 6">Belongs to the transposase mutator family.</text>
</comment>
<reference evidence="7" key="1">
    <citation type="submission" date="2022-08" db="EMBL/GenBank/DDBJ databases">
        <title>Alicyclobacillus dauci DSM2870, complete genome.</title>
        <authorList>
            <person name="Wang Q."/>
            <person name="Cai R."/>
            <person name="Wang Z."/>
        </authorList>
    </citation>
    <scope>NUCLEOTIDE SEQUENCE</scope>
    <source>
        <strain evidence="7">DSM 28700</strain>
    </source>
</reference>
<dbReference type="Proteomes" id="UP001164803">
    <property type="component" value="Chromosome"/>
</dbReference>
<organism evidence="7 8">
    <name type="scientific">Alicyclobacillus dauci</name>
    <dbReference type="NCBI Taxonomy" id="1475485"/>
    <lineage>
        <taxon>Bacteria</taxon>
        <taxon>Bacillati</taxon>
        <taxon>Bacillota</taxon>
        <taxon>Bacilli</taxon>
        <taxon>Bacillales</taxon>
        <taxon>Alicyclobacillaceae</taxon>
        <taxon>Alicyclobacillus</taxon>
    </lineage>
</organism>
<dbReference type="NCBIfam" id="NF033543">
    <property type="entry name" value="transpos_IS256"/>
    <property type="match status" value="1"/>
</dbReference>
<dbReference type="Pfam" id="PF00872">
    <property type="entry name" value="Transposase_mut"/>
    <property type="match status" value="1"/>
</dbReference>
<keyword evidence="6" id="KW-0814">Transposable element</keyword>
<gene>
    <name evidence="7" type="ORF">NZD86_04485</name>
</gene>
<sequence length="406" mass="46926">MTKVSKEFLQQFIKENDLKSTEDVQAALRDLFASTMQGMLEAELDTHLGYPKHDTKNKTIDNSRNGHSRKTLTSEYGDVEISVPRDRKGEFEPEIVKKNQTNTVGIEEQVIALYARGVSTRDIQAHLHQLYGLEVSPTLISNITDKLLPMIKEWQSRPLQSVYTVVFLDAIHYKVKQDGQVVNKVAYMVVGIDLEGQKDVLGIWIGENESAKFWLTVLNELKSRGVEDILITCVDNLKGFSEAIAACYPKSDIQKCVVHQIRNSLKYVSYKDYKAVTASLKPIYKASTEDAALDELDKFEETWGSKYPLVIRSWRSNWDELATFFRYPPEMRRLIYTTNLIEGYHRQLRKVTKGKSIFPTDDSLTKMLYLATMEVTKRWTIRVQNWGQILSQLTIYFPERIERYIR</sequence>
<keyword evidence="8" id="KW-1185">Reference proteome</keyword>
<evidence type="ECO:0000256" key="6">
    <source>
        <dbReference type="RuleBase" id="RU365089"/>
    </source>
</evidence>